<dbReference type="EMBL" id="VJXX01000008">
    <property type="protein sequence ID" value="MPY12257.1"/>
    <property type="molecule type" value="Genomic_DNA"/>
</dbReference>
<keyword evidence="2" id="KW-1185">Reference proteome</keyword>
<evidence type="ECO:0000313" key="2">
    <source>
        <dbReference type="Proteomes" id="UP000326464"/>
    </source>
</evidence>
<dbReference type="Proteomes" id="UP000326464">
    <property type="component" value="Unassembled WGS sequence"/>
</dbReference>
<gene>
    <name evidence="1" type="ORF">FNH21_16315</name>
</gene>
<proteinExistence type="predicted"/>
<reference evidence="2" key="1">
    <citation type="submission" date="2019-07" db="EMBL/GenBank/DDBJ databases">
        <title>Arthrobacter KR32 sp. nov., isolated from mountain cheese made of cows milk.</title>
        <authorList>
            <person name="Flegler A."/>
        </authorList>
    </citation>
    <scope>NUCLEOTIDE SEQUENCE [LARGE SCALE GENOMIC DNA]</scope>
    <source>
        <strain evidence="2">KR32</strain>
    </source>
</reference>
<protein>
    <submittedName>
        <fullName evidence="1">Uncharacterized protein</fullName>
    </submittedName>
</protein>
<organism evidence="1 2">
    <name type="scientific">Arthrobacter bussei</name>
    <dbReference type="NCBI Taxonomy" id="2594179"/>
    <lineage>
        <taxon>Bacteria</taxon>
        <taxon>Bacillati</taxon>
        <taxon>Actinomycetota</taxon>
        <taxon>Actinomycetes</taxon>
        <taxon>Micrococcales</taxon>
        <taxon>Micrococcaceae</taxon>
        <taxon>Arthrobacter</taxon>
    </lineage>
</organism>
<comment type="caution">
    <text evidence="1">The sequence shown here is derived from an EMBL/GenBank/DDBJ whole genome shotgun (WGS) entry which is preliminary data.</text>
</comment>
<dbReference type="AlphaFoldDB" id="A0A7X1NST1"/>
<dbReference type="OrthoDB" id="5118683at2"/>
<name>A0A7X1NST1_9MICC</name>
<accession>A0A7X1NST1</accession>
<evidence type="ECO:0000313" key="1">
    <source>
        <dbReference type="EMBL" id="MPY12257.1"/>
    </source>
</evidence>
<sequence length="98" mass="10709">MSEVAGDQLEAFINSSAHRGLGHGLRWLSAYAKAFFLGDFSGASLGTIVVRYRTTGEEVLRVSSGTRDETADLLMRIEQDLAQLTLSDFLAEWNATTP</sequence>
<dbReference type="RefSeq" id="WP_152817118.1">
    <property type="nucleotide sequence ID" value="NZ_VJXX01000008.1"/>
</dbReference>